<evidence type="ECO:0000256" key="14">
    <source>
        <dbReference type="ARBA" id="ARBA00023324"/>
    </source>
</evidence>
<keyword evidence="11 17" id="KW-0408">Iron</keyword>
<dbReference type="GO" id="GO:0046872">
    <property type="term" value="F:metal ion binding"/>
    <property type="evidence" value="ECO:0007669"/>
    <property type="project" value="UniProtKB-KW"/>
</dbReference>
<dbReference type="GO" id="GO:0042744">
    <property type="term" value="P:hydrogen peroxide catabolic process"/>
    <property type="evidence" value="ECO:0007669"/>
    <property type="project" value="UniProtKB-KW"/>
</dbReference>
<dbReference type="PROSITE" id="PS50873">
    <property type="entry name" value="PEROXIDASE_4"/>
    <property type="match status" value="3"/>
</dbReference>
<dbReference type="PRINTS" id="PR00461">
    <property type="entry name" value="PLPEROXIDASE"/>
</dbReference>
<keyword evidence="12 19" id="KW-1015">Disulfide bond</keyword>
<evidence type="ECO:0000256" key="5">
    <source>
        <dbReference type="ARBA" id="ARBA00022525"/>
    </source>
</evidence>
<evidence type="ECO:0000256" key="15">
    <source>
        <dbReference type="PIRSR" id="PIRSR600823-1"/>
    </source>
</evidence>
<gene>
    <name evidence="21" type="ORF">BAE44_0005148</name>
</gene>
<dbReference type="EC" id="1.11.1.7" evidence="4"/>
<keyword evidence="10" id="KW-0560">Oxidoreductase</keyword>
<accession>A0A1E5W8T6</accession>
<evidence type="ECO:0000256" key="11">
    <source>
        <dbReference type="ARBA" id="ARBA00023004"/>
    </source>
</evidence>
<dbReference type="Proteomes" id="UP000095767">
    <property type="component" value="Unassembled WGS sequence"/>
</dbReference>
<evidence type="ECO:0000256" key="2">
    <source>
        <dbReference type="ARBA" id="ARBA00004613"/>
    </source>
</evidence>
<keyword evidence="6 21" id="KW-0575">Peroxidase</keyword>
<feature type="disulfide bond" evidence="19">
    <location>
        <begin position="447"/>
        <end position="452"/>
    </location>
</feature>
<comment type="cofactor">
    <cofactor evidence="17">
        <name>heme b</name>
        <dbReference type="ChEBI" id="CHEBI:60344"/>
    </cofactor>
    <text evidence="17">Binds 1 heme b (iron(II)-protoporphyrin IX) group per subunit.</text>
</comment>
<evidence type="ECO:0000259" key="20">
    <source>
        <dbReference type="PROSITE" id="PS50873"/>
    </source>
</evidence>
<feature type="binding site" evidence="17">
    <location>
        <position position="446"/>
    </location>
    <ligand>
        <name>Ca(2+)</name>
        <dbReference type="ChEBI" id="CHEBI:29108"/>
        <label>1</label>
    </ligand>
</feature>
<dbReference type="PANTHER" id="PTHR31235">
    <property type="entry name" value="PEROXIDASE 25-RELATED"/>
    <property type="match status" value="1"/>
</dbReference>
<feature type="disulfide bond" evidence="19">
    <location>
        <begin position="414"/>
        <end position="491"/>
    </location>
</feature>
<keyword evidence="13" id="KW-0325">Glycoprotein</keyword>
<feature type="binding site" evidence="17">
    <location>
        <position position="453"/>
    </location>
    <ligand>
        <name>Ca(2+)</name>
        <dbReference type="ChEBI" id="CHEBI:29108"/>
        <label>1</label>
    </ligand>
</feature>
<dbReference type="PRINTS" id="PR00458">
    <property type="entry name" value="PEROXIDASE"/>
</dbReference>
<keyword evidence="8 17" id="KW-0479">Metal-binding</keyword>
<feature type="binding site" evidence="16">
    <location>
        <position position="540"/>
    </location>
    <ligand>
        <name>substrate</name>
    </ligand>
</feature>
<evidence type="ECO:0000256" key="13">
    <source>
        <dbReference type="ARBA" id="ARBA00023180"/>
    </source>
</evidence>
<dbReference type="InterPro" id="IPR002016">
    <property type="entry name" value="Haem_peroxidase"/>
</dbReference>
<reference evidence="21 22" key="1">
    <citation type="submission" date="2016-09" db="EMBL/GenBank/DDBJ databases">
        <title>The draft genome of Dichanthelium oligosanthes: A C3 panicoid grass species.</title>
        <authorList>
            <person name="Studer A.J."/>
            <person name="Schnable J.C."/>
            <person name="Brutnell T.P."/>
        </authorList>
    </citation>
    <scope>NUCLEOTIDE SEQUENCE [LARGE SCALE GENOMIC DNA]</scope>
    <source>
        <strain evidence="22">cv. Kellogg 1175</strain>
        <tissue evidence="21">Leaf</tissue>
    </source>
</reference>
<evidence type="ECO:0000256" key="4">
    <source>
        <dbReference type="ARBA" id="ARBA00012313"/>
    </source>
</evidence>
<keyword evidence="5" id="KW-0964">Secreted</keyword>
<evidence type="ECO:0000256" key="8">
    <source>
        <dbReference type="ARBA" id="ARBA00022723"/>
    </source>
</evidence>
<evidence type="ECO:0000256" key="19">
    <source>
        <dbReference type="PIRSR" id="PIRSR600823-5"/>
    </source>
</evidence>
<feature type="binding site" evidence="17">
    <location>
        <position position="455"/>
    </location>
    <ligand>
        <name>Ca(2+)</name>
        <dbReference type="ChEBI" id="CHEBI:29108"/>
        <label>1</label>
    </ligand>
</feature>
<organism evidence="21 22">
    <name type="scientific">Dichanthelium oligosanthes</name>
    <dbReference type="NCBI Taxonomy" id="888268"/>
    <lineage>
        <taxon>Eukaryota</taxon>
        <taxon>Viridiplantae</taxon>
        <taxon>Streptophyta</taxon>
        <taxon>Embryophyta</taxon>
        <taxon>Tracheophyta</taxon>
        <taxon>Spermatophyta</taxon>
        <taxon>Magnoliopsida</taxon>
        <taxon>Liliopsida</taxon>
        <taxon>Poales</taxon>
        <taxon>Poaceae</taxon>
        <taxon>PACMAD clade</taxon>
        <taxon>Panicoideae</taxon>
        <taxon>Panicodae</taxon>
        <taxon>Paniceae</taxon>
        <taxon>Dichantheliinae</taxon>
        <taxon>Dichanthelium</taxon>
    </lineage>
</organism>
<comment type="subcellular location">
    <subcellularLocation>
        <location evidence="2">Secreted</location>
    </subcellularLocation>
</comment>
<feature type="binding site" description="axial binding residue" evidence="17">
    <location>
        <position position="570"/>
    </location>
    <ligand>
        <name>heme b</name>
        <dbReference type="ChEBI" id="CHEBI:60344"/>
    </ligand>
    <ligandPart>
        <name>Fe</name>
        <dbReference type="ChEBI" id="CHEBI:18248"/>
    </ligandPart>
</feature>
<dbReference type="InterPro" id="IPR000823">
    <property type="entry name" value="Peroxidase_pln"/>
</dbReference>
<sequence>ELIKLKKRVATATSTCKAMLLMAFVVAAALSTVSWAQSPLQYNFYGYSCPQAEATVRNVTEGIIRSDPTMGAAFMRLFFHDCFVRGCDASILIDPTSSNPQVEKKAITLRGYDAVNKIKAAVEAVCPGIVSCADILAFAARDTAIVSGGFSSFDMPSGRRDGVVSNFFDVLQNIPSPILKLQDLINNFAAKGLNVDDLVTLSAAHSFGTAHCSFTNGRLYPTVDPTMNATYATALKTVCPPPGSSGGDPVLNNNRVTDPNVLSNQYYSNLVTGQVLFVSDQQLTNSSYTAAKVANNSADAATWMGQFSAALVKMGGIQNPCCCNALRSSKQSSSVVYYSYLCWWRRNPDPGEHLDASHPHQRPGELRHPSHQNMAMATSTCKTVLLMAFVAAAAFITASLAQSPLQYNFYGYSCPQAEATVRNVTEGIIRSDPTIGAAFMRLFFHDCFVRGCDASILLDPTTNNTQVEKKAIALRGYDAVNKIKAAVESVCPGVVSCADILAFATRDSAVVSGGFSSFAMPSGRRDGVVSNFIDVLQNIPSPTFKLQDLINNFAAKGLNVDDLVTLSAAHSFGKAHCSFTNGRLYPTVDPTMNATYAAALKTVCPPPGSSGGDPVLNNNRVTDPNVLSNQYYSNLVTGQVLFVSDQQLTNSSYTAAKVANNSADAATWMGQFAAALVKMGGIQVLTGTAGQGCDASVLLDPTSSSTQVEKKAIALRGYDAVNTIKAAVEAACPGVVSCADILAFAARDSAVVSGGFVSFAMPSGRRDGTVSNFFDVLQNIPSPTFKLQDLISNFAAKGLSVDDLVTLSAAHSFGQAHCSFTNGRLYPTVDPTMNATYAAALKTVCPPPGSNGGNPVLNNNRVTDPNVLSNQYYSNLVTGQVLFFSDQQLMNSTYTAAKVANNSGDATTWIGQFTAALVKMGGIQVLTGTTGQIRKFCNVVNS</sequence>
<dbReference type="Gene3D" id="1.10.520.10">
    <property type="match status" value="3"/>
</dbReference>
<evidence type="ECO:0000256" key="10">
    <source>
        <dbReference type="ARBA" id="ARBA00023002"/>
    </source>
</evidence>
<dbReference type="PROSITE" id="PS00435">
    <property type="entry name" value="PEROXIDASE_1"/>
    <property type="match status" value="3"/>
</dbReference>
<proteinExistence type="inferred from homology"/>
<dbReference type="InterPro" id="IPR019794">
    <property type="entry name" value="Peroxidases_AS"/>
</dbReference>
<feature type="site" description="Transition state stabilizer" evidence="18">
    <location>
        <position position="441"/>
    </location>
</feature>
<comment type="catalytic activity">
    <reaction evidence="1">
        <text>2 a phenolic donor + H2O2 = 2 a phenolic radical donor + 2 H2O</text>
        <dbReference type="Rhea" id="RHEA:56136"/>
        <dbReference type="ChEBI" id="CHEBI:15377"/>
        <dbReference type="ChEBI" id="CHEBI:16240"/>
        <dbReference type="ChEBI" id="CHEBI:139520"/>
        <dbReference type="ChEBI" id="CHEBI:139521"/>
        <dbReference type="EC" id="1.11.1.7"/>
    </reaction>
</comment>
<dbReference type="InterPro" id="IPR019793">
    <property type="entry name" value="Peroxidases_heam-ligand_BS"/>
</dbReference>
<evidence type="ECO:0000256" key="16">
    <source>
        <dbReference type="PIRSR" id="PIRSR600823-2"/>
    </source>
</evidence>
<dbReference type="GO" id="GO:0006979">
    <property type="term" value="P:response to oxidative stress"/>
    <property type="evidence" value="ECO:0007669"/>
    <property type="project" value="InterPro"/>
</dbReference>
<dbReference type="OrthoDB" id="2113341at2759"/>
<dbReference type="InterPro" id="IPR010255">
    <property type="entry name" value="Haem_peroxidase_sf"/>
</dbReference>
<dbReference type="Gene3D" id="1.10.420.10">
    <property type="entry name" value="Peroxidase, domain 2"/>
    <property type="match status" value="3"/>
</dbReference>
<keyword evidence="7" id="KW-0349">Heme</keyword>
<comment type="caution">
    <text evidence="21">The sequence shown here is derived from an EMBL/GenBank/DDBJ whole genome shotgun (WGS) entry which is preliminary data.</text>
</comment>
<dbReference type="PROSITE" id="PS00436">
    <property type="entry name" value="PEROXIDASE_2"/>
    <property type="match status" value="2"/>
</dbReference>
<name>A0A1E5W8T6_9POAL</name>
<dbReference type="AlphaFoldDB" id="A0A1E5W8T6"/>
<dbReference type="SUPFAM" id="SSF48113">
    <property type="entry name" value="Heme-dependent peroxidases"/>
    <property type="match status" value="3"/>
</dbReference>
<dbReference type="Pfam" id="PF00141">
    <property type="entry name" value="peroxidase"/>
    <property type="match status" value="3"/>
</dbReference>
<dbReference type="FunFam" id="1.10.420.10:FF:000006">
    <property type="entry name" value="Peroxidase"/>
    <property type="match status" value="3"/>
</dbReference>
<feature type="disulfide bond" evidence="19">
    <location>
        <begin position="577"/>
        <end position="604"/>
    </location>
</feature>
<evidence type="ECO:0000256" key="3">
    <source>
        <dbReference type="ARBA" id="ARBA00006873"/>
    </source>
</evidence>
<feature type="domain" description="Plant heme peroxidase family profile" evidence="20">
    <location>
        <begin position="692"/>
        <end position="941"/>
    </location>
</feature>
<feature type="binding site" evidence="17">
    <location>
        <position position="451"/>
    </location>
    <ligand>
        <name>Ca(2+)</name>
        <dbReference type="ChEBI" id="CHEBI:29108"/>
        <label>1</label>
    </ligand>
</feature>
<feature type="binding site" evidence="17">
    <location>
        <position position="449"/>
    </location>
    <ligand>
        <name>Ca(2+)</name>
        <dbReference type="ChEBI" id="CHEBI:29108"/>
        <label>1</label>
    </ligand>
</feature>
<evidence type="ECO:0000256" key="17">
    <source>
        <dbReference type="PIRSR" id="PIRSR600823-3"/>
    </source>
</evidence>
<dbReference type="EMBL" id="LWDX02017425">
    <property type="protein sequence ID" value="OEL33831.1"/>
    <property type="molecule type" value="Genomic_DNA"/>
</dbReference>
<keyword evidence="9 17" id="KW-0106">Calcium</keyword>
<comment type="similarity">
    <text evidence="3">Belongs to the peroxidase family. Ascorbate peroxidase subfamily.</text>
</comment>
<evidence type="ECO:0000256" key="12">
    <source>
        <dbReference type="ARBA" id="ARBA00023157"/>
    </source>
</evidence>
<dbReference type="GO" id="GO:0005576">
    <property type="term" value="C:extracellular region"/>
    <property type="evidence" value="ECO:0007669"/>
    <property type="project" value="UniProtKB-SubCell"/>
</dbReference>
<keyword evidence="14" id="KW-0376">Hydrogen peroxide</keyword>
<keyword evidence="22" id="KW-1185">Reference proteome</keyword>
<feature type="domain" description="Plant heme peroxidase family profile" evidence="20">
    <location>
        <begin position="404"/>
        <end position="691"/>
    </location>
</feature>
<dbReference type="GO" id="GO:0140825">
    <property type="term" value="F:lactoperoxidase activity"/>
    <property type="evidence" value="ECO:0007669"/>
    <property type="project" value="UniProtKB-EC"/>
</dbReference>
<evidence type="ECO:0000313" key="22">
    <source>
        <dbReference type="Proteomes" id="UP000095767"/>
    </source>
</evidence>
<evidence type="ECO:0000256" key="7">
    <source>
        <dbReference type="ARBA" id="ARBA00022617"/>
    </source>
</evidence>
<feature type="domain" description="Plant heme peroxidase family profile" evidence="20">
    <location>
        <begin position="39"/>
        <end position="367"/>
    </location>
</feature>
<evidence type="ECO:0000313" key="21">
    <source>
        <dbReference type="EMBL" id="OEL33831.1"/>
    </source>
</evidence>
<evidence type="ECO:0000256" key="1">
    <source>
        <dbReference type="ARBA" id="ARBA00000189"/>
    </source>
</evidence>
<dbReference type="CDD" id="cd00693">
    <property type="entry name" value="secretory_peroxidase"/>
    <property type="match status" value="3"/>
</dbReference>
<dbReference type="InterPro" id="IPR033905">
    <property type="entry name" value="Secretory_peroxidase"/>
</dbReference>
<evidence type="ECO:0000256" key="18">
    <source>
        <dbReference type="PIRSR" id="PIRSR600823-4"/>
    </source>
</evidence>
<feature type="active site" description="Proton acceptor" evidence="15">
    <location>
        <position position="445"/>
    </location>
</feature>
<comment type="cofactor">
    <cofactor evidence="17">
        <name>Ca(2+)</name>
        <dbReference type="ChEBI" id="CHEBI:29108"/>
    </cofactor>
    <text evidence="17">Binds 2 calcium ions per subunit.</text>
</comment>
<feature type="non-terminal residue" evidence="21">
    <location>
        <position position="1"/>
    </location>
</feature>
<dbReference type="GO" id="GO:0020037">
    <property type="term" value="F:heme binding"/>
    <property type="evidence" value="ECO:0007669"/>
    <property type="project" value="InterPro"/>
</dbReference>
<protein>
    <recommendedName>
        <fullName evidence="4">peroxidase</fullName>
        <ecNumber evidence="4">1.11.1.7</ecNumber>
    </recommendedName>
</protein>
<evidence type="ECO:0000256" key="6">
    <source>
        <dbReference type="ARBA" id="ARBA00022559"/>
    </source>
</evidence>
<evidence type="ECO:0000256" key="9">
    <source>
        <dbReference type="ARBA" id="ARBA00022837"/>
    </source>
</evidence>